<evidence type="ECO:0000313" key="2">
    <source>
        <dbReference type="EMBL" id="QMS86223.1"/>
    </source>
</evidence>
<feature type="signal peptide" evidence="1">
    <location>
        <begin position="1"/>
        <end position="28"/>
    </location>
</feature>
<dbReference type="Proteomes" id="UP000514713">
    <property type="component" value="Plasmid pNe_3"/>
</dbReference>
<sequence length="200" mass="22362">MIKRLKGFFLTAIMTASLIGATATHAKADTYRAGEFTITLDDGENGKTYRGCDVQGKCIDLDYGTSWRDNGYRGITWENGDYTYSVSWRENANEGMYLNIYNKDKQILRRQLVAITENVATLKWATYCDVVNIKSGQLALRDSPNGQSRAGLNNGNNVLLKEQEGIWAYVSVIQGPNTRVNGLSGWVNSNYLHCTKEPID</sequence>
<keyword evidence="1" id="KW-0732">Signal</keyword>
<dbReference type="KEGG" id="ned:HUN01_00950"/>
<keyword evidence="3" id="KW-1185">Reference proteome</keyword>
<geneLocation type="plasmid" evidence="3">
    <name>pne_3</name>
</geneLocation>
<reference evidence="3" key="1">
    <citation type="submission" date="2020-06" db="EMBL/GenBank/DDBJ databases">
        <title>Nostoc edaphicum CCNP1411 genome.</title>
        <authorList>
            <person name="Fidor A."/>
            <person name="Grabski M."/>
            <person name="Gawor J."/>
            <person name="Gromadka R."/>
            <person name="Wegrzyn G."/>
            <person name="Mazur-Marzec H."/>
        </authorList>
    </citation>
    <scope>NUCLEOTIDE SEQUENCE [LARGE SCALE GENOMIC DNA]</scope>
    <source>
        <strain evidence="3">CCNP1411</strain>
        <plasmid evidence="3">pne_3</plasmid>
    </source>
</reference>
<gene>
    <name evidence="2" type="ORF">HUN01_00950</name>
</gene>
<organism evidence="2 3">
    <name type="scientific">Nostoc edaphicum CCNP1411</name>
    <dbReference type="NCBI Taxonomy" id="1472755"/>
    <lineage>
        <taxon>Bacteria</taxon>
        <taxon>Bacillati</taxon>
        <taxon>Cyanobacteriota</taxon>
        <taxon>Cyanophyceae</taxon>
        <taxon>Nostocales</taxon>
        <taxon>Nostocaceae</taxon>
        <taxon>Nostoc</taxon>
    </lineage>
</organism>
<accession>A0A7D7QP22</accession>
<keyword evidence="2" id="KW-0614">Plasmid</keyword>
<proteinExistence type="predicted"/>
<name>A0A7D7QP22_9NOSO</name>
<protein>
    <recommendedName>
        <fullName evidence="4">SH3 domain-containing protein</fullName>
    </recommendedName>
</protein>
<dbReference type="RefSeq" id="WP_181927134.1">
    <property type="nucleotide sequence ID" value="NZ_CP054695.1"/>
</dbReference>
<dbReference type="AlphaFoldDB" id="A0A7D7QP22"/>
<evidence type="ECO:0000256" key="1">
    <source>
        <dbReference type="SAM" id="SignalP"/>
    </source>
</evidence>
<dbReference type="EMBL" id="CP054695">
    <property type="protein sequence ID" value="QMS86223.1"/>
    <property type="molecule type" value="Genomic_DNA"/>
</dbReference>
<evidence type="ECO:0008006" key="4">
    <source>
        <dbReference type="Google" id="ProtNLM"/>
    </source>
</evidence>
<evidence type="ECO:0000313" key="3">
    <source>
        <dbReference type="Proteomes" id="UP000514713"/>
    </source>
</evidence>
<feature type="chain" id="PRO_5028935417" description="SH3 domain-containing protein" evidence="1">
    <location>
        <begin position="29"/>
        <end position="200"/>
    </location>
</feature>